<evidence type="ECO:0000256" key="4">
    <source>
        <dbReference type="ARBA" id="ARBA00022723"/>
    </source>
</evidence>
<keyword evidence="4 11" id="KW-0479">Metal-binding</keyword>
<dbReference type="GO" id="GO:0005975">
    <property type="term" value="P:carbohydrate metabolic process"/>
    <property type="evidence" value="ECO:0007669"/>
    <property type="project" value="InterPro"/>
</dbReference>
<dbReference type="AlphaFoldDB" id="A0A3N4IHA0"/>
<dbReference type="Proteomes" id="UP000275078">
    <property type="component" value="Unassembled WGS sequence"/>
</dbReference>
<dbReference type="SUPFAM" id="SSF48225">
    <property type="entry name" value="Seven-hairpin glycosidases"/>
    <property type="match status" value="1"/>
</dbReference>
<keyword evidence="13 16" id="KW-0326">Glycosidase</keyword>
<keyword evidence="15" id="KW-0812">Transmembrane</keyword>
<dbReference type="GO" id="GO:0016020">
    <property type="term" value="C:membrane"/>
    <property type="evidence" value="ECO:0007669"/>
    <property type="project" value="InterPro"/>
</dbReference>
<name>A0A3N4IHA0_ASCIM</name>
<dbReference type="PANTHER" id="PTHR11742:SF55">
    <property type="entry name" value="ENDOPLASMIC RETICULUM MANNOSYL-OLIGOSACCHARIDE 1,2-ALPHA-MANNOSIDASE"/>
    <property type="match status" value="1"/>
</dbReference>
<dbReference type="Pfam" id="PF01532">
    <property type="entry name" value="Glyco_hydro_47"/>
    <property type="match status" value="1"/>
</dbReference>
<feature type="region of interest" description="Disordered" evidence="14">
    <location>
        <begin position="1"/>
        <end position="20"/>
    </location>
</feature>
<keyword evidence="6 11" id="KW-0106">Calcium</keyword>
<dbReference type="InterPro" id="IPR050749">
    <property type="entry name" value="Glycosyl_Hydrolase_47"/>
</dbReference>
<evidence type="ECO:0000256" key="10">
    <source>
        <dbReference type="PIRSR" id="PIRSR601382-1"/>
    </source>
</evidence>
<evidence type="ECO:0000256" key="5">
    <source>
        <dbReference type="ARBA" id="ARBA00022801"/>
    </source>
</evidence>
<evidence type="ECO:0000256" key="6">
    <source>
        <dbReference type="ARBA" id="ARBA00022837"/>
    </source>
</evidence>
<keyword evidence="17" id="KW-1185">Reference proteome</keyword>
<evidence type="ECO:0000256" key="11">
    <source>
        <dbReference type="PIRSR" id="PIRSR601382-2"/>
    </source>
</evidence>
<protein>
    <recommendedName>
        <fullName evidence="13">alpha-1,2-Mannosidase</fullName>
        <ecNumber evidence="13">3.2.1.-</ecNumber>
    </recommendedName>
</protein>
<dbReference type="GO" id="GO:0036503">
    <property type="term" value="P:ERAD pathway"/>
    <property type="evidence" value="ECO:0007669"/>
    <property type="project" value="UniProtKB-ARBA"/>
</dbReference>
<comment type="catalytic activity">
    <reaction evidence="9">
        <text>N(4)-(alpha-D-Man-(1-&gt;2)-alpha-D-Man-(1-&gt;2)-alpha-D-Man-(1-&gt;3)-[alpha-D-Man-(1-&gt;2)-alpha-D-Man-(1-&gt;3)-[alpha-D-Man-(1-&gt;2)-alpha-D-Man-(1-&gt;6)]-alpha-D-Man-(1-&gt;6)]-beta-D-Man-(1-&gt;4)-beta-D-GlcNAc-(1-&gt;4)-beta-D-GlcNAc)-L-asparaginyl-[protein] (N-glucan mannose isomer 9A1,2,3B1,2,3) + 4 H2O = N(4)-(alpha-D-Man-(1-&gt;3)-[alpha-D-Man-(1-&gt;3)-[alpha-D-Man-(1-&gt;6)]-alpha-D-Man-(1-&gt;6)]-beta-D-Man-(1-&gt;4)-beta-D-GlcNAc-(1-&gt;4)-beta-D-GlcNAc)-L-asparaginyl-[protein] (N-glucan mannose isomer 5A1,2) + 4 beta-D-mannose</text>
        <dbReference type="Rhea" id="RHEA:56008"/>
        <dbReference type="Rhea" id="RHEA-COMP:14356"/>
        <dbReference type="Rhea" id="RHEA-COMP:14367"/>
        <dbReference type="ChEBI" id="CHEBI:15377"/>
        <dbReference type="ChEBI" id="CHEBI:28563"/>
        <dbReference type="ChEBI" id="CHEBI:59087"/>
        <dbReference type="ChEBI" id="CHEBI:139493"/>
        <dbReference type="EC" id="3.2.1.113"/>
    </reaction>
</comment>
<evidence type="ECO:0000256" key="7">
    <source>
        <dbReference type="ARBA" id="ARBA00023157"/>
    </source>
</evidence>
<dbReference type="GO" id="GO:0005509">
    <property type="term" value="F:calcium ion binding"/>
    <property type="evidence" value="ECO:0007669"/>
    <property type="project" value="InterPro"/>
</dbReference>
<evidence type="ECO:0000256" key="14">
    <source>
        <dbReference type="SAM" id="MobiDB-lite"/>
    </source>
</evidence>
<comment type="pathway">
    <text evidence="2">Protein modification; protein glycosylation.</text>
</comment>
<evidence type="ECO:0000256" key="13">
    <source>
        <dbReference type="RuleBase" id="RU361193"/>
    </source>
</evidence>
<evidence type="ECO:0000313" key="16">
    <source>
        <dbReference type="EMBL" id="RPA85006.1"/>
    </source>
</evidence>
<evidence type="ECO:0000256" key="1">
    <source>
        <dbReference type="ARBA" id="ARBA00001913"/>
    </source>
</evidence>
<dbReference type="Gene3D" id="1.50.10.10">
    <property type="match status" value="1"/>
</dbReference>
<dbReference type="EMBL" id="ML119656">
    <property type="protein sequence ID" value="RPA85006.1"/>
    <property type="molecule type" value="Genomic_DNA"/>
</dbReference>
<keyword evidence="7 12" id="KW-1015">Disulfide bond</keyword>
<dbReference type="InterPro" id="IPR001382">
    <property type="entry name" value="Glyco_hydro_47"/>
</dbReference>
<evidence type="ECO:0000256" key="15">
    <source>
        <dbReference type="SAM" id="Phobius"/>
    </source>
</evidence>
<accession>A0A3N4IHA0</accession>
<keyword evidence="5 13" id="KW-0378">Hydrolase</keyword>
<dbReference type="InterPro" id="IPR036026">
    <property type="entry name" value="Seven-hairpin_glycosidases"/>
</dbReference>
<comment type="cofactor">
    <cofactor evidence="1 11">
        <name>Ca(2+)</name>
        <dbReference type="ChEBI" id="CHEBI:29108"/>
    </cofactor>
</comment>
<comment type="catalytic activity">
    <reaction evidence="8">
        <text>N(4)-(alpha-D-Man-(1-&gt;2)-alpha-D-Man-(1-&gt;2)-alpha-D-Man-(1-&gt;3)-[alpha-D-Man-(1-&gt;3)-[alpha-D-Man-(1-&gt;2)-alpha-D-Man-(1-&gt;6)]-alpha-D-Man-(1-&gt;6)]-beta-D-Man-(1-&gt;4)-beta-D-GlcNAc-(1-&gt;4)-beta-D-GlcNAc)-L-asparaginyl-[protein] (N-glucan mannose isomer 8A1,2,3B1,3) + 3 H2O = N(4)-(alpha-D-Man-(1-&gt;3)-[alpha-D-Man-(1-&gt;3)-[alpha-D-Man-(1-&gt;6)]-alpha-D-Man-(1-&gt;6)]-beta-D-Man-(1-&gt;4)-beta-D-GlcNAc-(1-&gt;4)-beta-D-GlcNAc)-L-asparaginyl-[protein] (N-glucan mannose isomer 5A1,2) + 3 beta-D-mannose</text>
        <dbReference type="Rhea" id="RHEA:56028"/>
        <dbReference type="Rhea" id="RHEA-COMP:14358"/>
        <dbReference type="Rhea" id="RHEA-COMP:14367"/>
        <dbReference type="ChEBI" id="CHEBI:15377"/>
        <dbReference type="ChEBI" id="CHEBI:28563"/>
        <dbReference type="ChEBI" id="CHEBI:59087"/>
        <dbReference type="ChEBI" id="CHEBI:60628"/>
        <dbReference type="EC" id="3.2.1.113"/>
    </reaction>
</comment>
<dbReference type="GO" id="GO:0004571">
    <property type="term" value="F:mannosyl-oligosaccharide 1,2-alpha-mannosidase activity"/>
    <property type="evidence" value="ECO:0007669"/>
    <property type="project" value="UniProtKB-EC"/>
</dbReference>
<evidence type="ECO:0000256" key="3">
    <source>
        <dbReference type="ARBA" id="ARBA00007658"/>
    </source>
</evidence>
<proteinExistence type="inferred from homology"/>
<comment type="similarity">
    <text evidence="3 13">Belongs to the glycosyl hydrolase 47 family.</text>
</comment>
<keyword evidence="15" id="KW-0472">Membrane</keyword>
<dbReference type="GO" id="GO:0005783">
    <property type="term" value="C:endoplasmic reticulum"/>
    <property type="evidence" value="ECO:0007669"/>
    <property type="project" value="TreeGrafter"/>
</dbReference>
<reference evidence="16 17" key="1">
    <citation type="journal article" date="2018" name="Nat. Ecol. Evol.">
        <title>Pezizomycetes genomes reveal the molecular basis of ectomycorrhizal truffle lifestyle.</title>
        <authorList>
            <person name="Murat C."/>
            <person name="Payen T."/>
            <person name="Noel B."/>
            <person name="Kuo A."/>
            <person name="Morin E."/>
            <person name="Chen J."/>
            <person name="Kohler A."/>
            <person name="Krizsan K."/>
            <person name="Balestrini R."/>
            <person name="Da Silva C."/>
            <person name="Montanini B."/>
            <person name="Hainaut M."/>
            <person name="Levati E."/>
            <person name="Barry K.W."/>
            <person name="Belfiori B."/>
            <person name="Cichocki N."/>
            <person name="Clum A."/>
            <person name="Dockter R.B."/>
            <person name="Fauchery L."/>
            <person name="Guy J."/>
            <person name="Iotti M."/>
            <person name="Le Tacon F."/>
            <person name="Lindquist E.A."/>
            <person name="Lipzen A."/>
            <person name="Malagnac F."/>
            <person name="Mello A."/>
            <person name="Molinier V."/>
            <person name="Miyauchi S."/>
            <person name="Poulain J."/>
            <person name="Riccioni C."/>
            <person name="Rubini A."/>
            <person name="Sitrit Y."/>
            <person name="Splivallo R."/>
            <person name="Traeger S."/>
            <person name="Wang M."/>
            <person name="Zifcakova L."/>
            <person name="Wipf D."/>
            <person name="Zambonelli A."/>
            <person name="Paolocci F."/>
            <person name="Nowrousian M."/>
            <person name="Ottonello S."/>
            <person name="Baldrian P."/>
            <person name="Spatafora J.W."/>
            <person name="Henrissat B."/>
            <person name="Nagy L.G."/>
            <person name="Aury J.M."/>
            <person name="Wincker P."/>
            <person name="Grigoriev I.V."/>
            <person name="Bonfante P."/>
            <person name="Martin F.M."/>
        </authorList>
    </citation>
    <scope>NUCLEOTIDE SEQUENCE [LARGE SCALE GENOMIC DNA]</scope>
    <source>
        <strain evidence="16 17">RN42</strain>
    </source>
</reference>
<feature type="active site" description="Proton donor" evidence="10">
    <location>
        <position position="488"/>
    </location>
</feature>
<keyword evidence="15" id="KW-1133">Transmembrane helix</keyword>
<dbReference type="InterPro" id="IPR012341">
    <property type="entry name" value="6hp_glycosidase-like_sf"/>
</dbReference>
<feature type="transmembrane region" description="Helical" evidence="15">
    <location>
        <begin position="84"/>
        <end position="102"/>
    </location>
</feature>
<feature type="active site" description="Proton donor" evidence="10">
    <location>
        <position position="219"/>
    </location>
</feature>
<gene>
    <name evidence="16" type="ORF">BJ508DRAFT_412414</name>
</gene>
<dbReference type="PANTHER" id="PTHR11742">
    <property type="entry name" value="MANNOSYL-OLIGOSACCHARIDE ALPHA-1,2-MANNOSIDASE-RELATED"/>
    <property type="match status" value="1"/>
</dbReference>
<evidence type="ECO:0000256" key="8">
    <source>
        <dbReference type="ARBA" id="ARBA00047669"/>
    </source>
</evidence>
<organism evidence="16 17">
    <name type="scientific">Ascobolus immersus RN42</name>
    <dbReference type="NCBI Taxonomy" id="1160509"/>
    <lineage>
        <taxon>Eukaryota</taxon>
        <taxon>Fungi</taxon>
        <taxon>Dikarya</taxon>
        <taxon>Ascomycota</taxon>
        <taxon>Pezizomycotina</taxon>
        <taxon>Pezizomycetes</taxon>
        <taxon>Pezizales</taxon>
        <taxon>Ascobolaceae</taxon>
        <taxon>Ascobolus</taxon>
    </lineage>
</organism>
<feature type="disulfide bond" evidence="12">
    <location>
        <begin position="428"/>
        <end position="474"/>
    </location>
</feature>
<feature type="binding site" evidence="11">
    <location>
        <position position="616"/>
    </location>
    <ligand>
        <name>Ca(2+)</name>
        <dbReference type="ChEBI" id="CHEBI:29108"/>
    </ligand>
</feature>
<feature type="active site" evidence="10">
    <location>
        <position position="523"/>
    </location>
</feature>
<evidence type="ECO:0000313" key="17">
    <source>
        <dbReference type="Proteomes" id="UP000275078"/>
    </source>
</evidence>
<dbReference type="EC" id="3.2.1.-" evidence="13"/>
<dbReference type="STRING" id="1160509.A0A3N4IHA0"/>
<sequence length="673" mass="75725">MSFQPPKIVPSFTDPRRQRDDRVWNAAGMQSAPFSPTNTASFSNRVASAIYSNRDLPLYKDKPYYSSSSGGYTSRRRVRRKRNLIGLLVFGVVVWWYCFAGGEEQVVVKNYAESWKEKLRGGRGGRGKDVVDWNQRAEEVKQVFLESWNAYEESAWGFDEFHPISKTHSNMAKNGLGWIIVDSLDTLMLMNATKELATARQWVKNSLTWDQDQEVNTFETTIRMLGGLLSAHYLQTELKLVPLEDKNADLYLEKATDLGDRLLGAYSSQSGIPYASVNLKTGLGKKSHADGGSSSTAEAATLQLEMKYLAHLTGEVEYWKAAEKAMEVMHNNNDIKDGLVPIFIHPDSGKFYGKNIRLGSRGDSYYEYLLKQYLQTNEHIYDTLYQTSTAGIKKHLIHHSLPSHLTYVAELPMGIGSSTSPKMDHLVCFLGGNLALGATSGATVENARKDWGGRKWSSTNEEDLRLARELTHTCYQMYNVTATGLAPEIAYFNTDERPGDARGETDKDIIIKPADAHNLQRPETVESLFLMWRITGEEIYRQWGWEIFQSFRKWTAVAEDGSGREGYTSLNDVTKVPPTRRDNMESFWLAETLKYLYLLFKEGDGGVPLERVVFNTEAHPLPRFEMGAFKTGWTLKGEEAAQVPGGLAGGGLKIEEVKRGEPVMQEEQGQVVS</sequence>
<evidence type="ECO:0000256" key="2">
    <source>
        <dbReference type="ARBA" id="ARBA00004922"/>
    </source>
</evidence>
<evidence type="ECO:0000256" key="12">
    <source>
        <dbReference type="PIRSR" id="PIRSR601382-3"/>
    </source>
</evidence>
<feature type="active site" evidence="10">
    <location>
        <position position="363"/>
    </location>
</feature>
<dbReference type="PRINTS" id="PR00747">
    <property type="entry name" value="GLYHDRLASE47"/>
</dbReference>
<dbReference type="UniPathway" id="UPA00378"/>
<dbReference type="OrthoDB" id="8118055at2759"/>
<evidence type="ECO:0000256" key="9">
    <source>
        <dbReference type="ARBA" id="ARBA00048605"/>
    </source>
</evidence>